<dbReference type="InterPro" id="IPR000719">
    <property type="entry name" value="Prot_kinase_dom"/>
</dbReference>
<gene>
    <name evidence="7" type="ORF">NKI27_01610</name>
</gene>
<dbReference type="SUPFAM" id="SSF55073">
    <property type="entry name" value="Nucleotide cyclase"/>
    <property type="match status" value="1"/>
</dbReference>
<dbReference type="SUPFAM" id="SSF141868">
    <property type="entry name" value="EAL domain-like"/>
    <property type="match status" value="1"/>
</dbReference>
<dbReference type="PROSITE" id="PS50887">
    <property type="entry name" value="GGDEF"/>
    <property type="match status" value="1"/>
</dbReference>
<dbReference type="PANTHER" id="PTHR43642:SF1">
    <property type="entry name" value="HYBRID SIGNAL TRANSDUCTION HISTIDINE KINASE G"/>
    <property type="match status" value="1"/>
</dbReference>
<dbReference type="Pfam" id="PF00990">
    <property type="entry name" value="GGDEF"/>
    <property type="match status" value="1"/>
</dbReference>
<dbReference type="CDD" id="cd01948">
    <property type="entry name" value="EAL"/>
    <property type="match status" value="1"/>
</dbReference>
<dbReference type="InterPro" id="IPR027417">
    <property type="entry name" value="P-loop_NTPase"/>
</dbReference>
<evidence type="ECO:0000256" key="1">
    <source>
        <dbReference type="ARBA" id="ARBA00004167"/>
    </source>
</evidence>
<dbReference type="SMART" id="SM00091">
    <property type="entry name" value="PAS"/>
    <property type="match status" value="1"/>
</dbReference>
<accession>A0ABY6N2Z4</accession>
<feature type="domain" description="GGDEF" evidence="6">
    <location>
        <begin position="1656"/>
        <end position="1789"/>
    </location>
</feature>
<evidence type="ECO:0000313" key="8">
    <source>
        <dbReference type="Proteomes" id="UP001163739"/>
    </source>
</evidence>
<evidence type="ECO:0000313" key="7">
    <source>
        <dbReference type="EMBL" id="UZE96471.1"/>
    </source>
</evidence>
<dbReference type="InterPro" id="IPR001633">
    <property type="entry name" value="EAL_dom"/>
</dbReference>
<feature type="domain" description="EAL" evidence="5">
    <location>
        <begin position="1798"/>
        <end position="2050"/>
    </location>
</feature>
<dbReference type="PROSITE" id="PS50011">
    <property type="entry name" value="PROTEIN_KINASE_DOM"/>
    <property type="match status" value="1"/>
</dbReference>
<evidence type="ECO:0000259" key="6">
    <source>
        <dbReference type="PROSITE" id="PS50887"/>
    </source>
</evidence>
<dbReference type="RefSeq" id="WP_265047956.1">
    <property type="nucleotide sequence ID" value="NZ_CP100390.1"/>
</dbReference>
<dbReference type="Pfam" id="PF00563">
    <property type="entry name" value="EAL"/>
    <property type="match status" value="1"/>
</dbReference>
<dbReference type="PROSITE" id="PS50883">
    <property type="entry name" value="EAL"/>
    <property type="match status" value="1"/>
</dbReference>
<reference evidence="7" key="1">
    <citation type="submission" date="2022-06" db="EMBL/GenBank/DDBJ databases">
        <title>Alkalimarinus sp. nov., isolated from gut of a Alitta virens.</title>
        <authorList>
            <person name="Yang A.I."/>
            <person name="Shin N.-R."/>
        </authorList>
    </citation>
    <scope>NUCLEOTIDE SEQUENCE</scope>
    <source>
        <strain evidence="7">A2M4</strain>
    </source>
</reference>
<dbReference type="PANTHER" id="PTHR43642">
    <property type="entry name" value="HYBRID SIGNAL TRANSDUCTION HISTIDINE KINASE G"/>
    <property type="match status" value="1"/>
</dbReference>
<dbReference type="Gene3D" id="3.20.20.450">
    <property type="entry name" value="EAL domain"/>
    <property type="match status" value="1"/>
</dbReference>
<dbReference type="InterPro" id="IPR000160">
    <property type="entry name" value="GGDEF_dom"/>
</dbReference>
<proteinExistence type="predicted"/>
<dbReference type="Gene3D" id="3.30.450.20">
    <property type="entry name" value="PAS domain"/>
    <property type="match status" value="1"/>
</dbReference>
<evidence type="ECO:0000256" key="2">
    <source>
        <dbReference type="SAM" id="MobiDB-lite"/>
    </source>
</evidence>
<keyword evidence="8" id="KW-1185">Reference proteome</keyword>
<dbReference type="Gene3D" id="3.30.70.270">
    <property type="match status" value="1"/>
</dbReference>
<dbReference type="SUPFAM" id="SSF56112">
    <property type="entry name" value="Protein kinase-like (PK-like)"/>
    <property type="match status" value="1"/>
</dbReference>
<dbReference type="InterPro" id="IPR029787">
    <property type="entry name" value="Nucleotide_cyclase"/>
</dbReference>
<dbReference type="Gene3D" id="3.30.450.40">
    <property type="match status" value="1"/>
</dbReference>
<dbReference type="EMBL" id="CP100390">
    <property type="protein sequence ID" value="UZE96471.1"/>
    <property type="molecule type" value="Genomic_DNA"/>
</dbReference>
<protein>
    <submittedName>
        <fullName evidence="7">EAL domain-containing protein</fullName>
    </submittedName>
</protein>
<dbReference type="SUPFAM" id="SSF55785">
    <property type="entry name" value="PYP-like sensor domain (PAS domain)"/>
    <property type="match status" value="1"/>
</dbReference>
<evidence type="ECO:0000259" key="4">
    <source>
        <dbReference type="PROSITE" id="PS50112"/>
    </source>
</evidence>
<feature type="compositionally biased region" description="Low complexity" evidence="2">
    <location>
        <begin position="1294"/>
        <end position="1307"/>
    </location>
</feature>
<dbReference type="Pfam" id="PF01590">
    <property type="entry name" value="GAF"/>
    <property type="match status" value="1"/>
</dbReference>
<name>A0ABY6N2Z4_9ALTE</name>
<dbReference type="InterPro" id="IPR035919">
    <property type="entry name" value="EAL_sf"/>
</dbReference>
<dbReference type="InterPro" id="IPR011009">
    <property type="entry name" value="Kinase-like_dom_sf"/>
</dbReference>
<sequence>MSSSQFAFKDIEILELLSRHGETCAWRAYDLNNDQAIIIKSAHSDTPPLFLMERLRHEYEIGRHFSHPHIISYKGLLQHHHRLAIVTEDFNGKPLADCIPDQGFPIGTFLDIALQIVKALIEVHTQHVIHKDINPYNIVYNASKRLAKIIDFGMASKLSQEAPAYLKTTLLGGNLPYVAPEQTGRLNRIVDYRTDFYGLGVTLYEMLCGQRPFNSNDPLELVHAHLTQPAPQLSAWRKDIPPLFDDILAKLLAKQSEDRYQSAKGIKHDLEKCLQQWQKKQQFEPFEIGTYDRSEQLSIPQKLYGREGEIETLTKAFETANTGLTELVLVSGFSGMGKTALVNEIRKPLINRKGYFISGKFEPRKKNVPLSAIIQSLKDLIQQLLTEPEVRIAEYRQQIITALGDRASMLIEQIPELESIIGPQPAVPDMDSSTRKQVFLRLLQRFIKVIAIKNHPLVMFIDDLQWADPISLDFLKSLLTELHDCHFLLIGSYRDSEIYGGHPLLDTLNHIHQHTPHVKQIHLEPLNGSDVTRLVCDTLQYSNQQAAKLSRYIFGRTQGNPFYVTQLLKTLNQDGNLYFDAEHREWRYKLSNTVKKVTDHQLVDMVVSRINRLPPSSKSLLQFAACIGSRFNIQTLTSIMGSAESDVTQAEIKKRLAPALESGLIISKSQWSDYDQQTTTPIFNYEFLHDRVQQAAYDLAPTLLQQQNHLKIAYYLHSQLSNDQQDQLFEIANQLNSGLEQLPDDRQLMAAEVCLRAAQKARSATAFESAVFYVELSIRLLGSDKGWESHHPLRFEQGLVLAECEGLCRRFSQSEQLINELHLHAQTVEDKIQLLLIQMNLVELRGHYHESIEVLLNGLELLNVDIPRNEQQQERELAQLLQELPSRFEDINAQSLIDTNQTENPHHLLVMKLLMRLWTPCYITAQRKLLALVSIYLVNYSLKHGRNEITPFAYCAFALVYSFLKKDHCLAYQFGLAGAELAKECDNLVIRNRSFFLFSISINNWQNPVSNSRHWLNSAFECAIEAGDQVYASYAAYYLMTDGFIQGRALTEVAADCRKYLAFLEKESTPLFNIALSFCRTIEKTCDEDVGYTFNQTEFLKNHHHIPAFMAGYDFGSLCSQFWSGQYEALATTAQDTLISVPRNLHGTLKIPETLFLSAISLLQCHSKHPLENWSELQPLILENQKQLKLYTDNCTSNYLHKYLLVKAELAALDNQPLEAMDLFEAAIETAGESHVIHIEALANERYAHFWMSQNRTQVAAIYIKRAHYLYFHWGNRAKTQALESEHKELLENPSYSPFSSHSSPDSQNNQTTEINESATHTNLDQKLDWLSALKASQAIMENIQSENLAHELVKIMAENTGASKAMLLLQEDNNLVVSAVYPEEGNRKCLQKPINRCNDFTLSQSLINYVKRIRSPQLIADVRAEQRFFPIEYLRNTKVKSAMAIPLSDAGTQVGLVYFENNQMAHAFTQDRMSLVEMLGSQVITALRNSRLYDELRTSEQRFRDLVEGSNQGVVIHREYTPIFINQAFADMTGYKVDELLSMRSLLELVPQTGVGQLKHLNAFIDAGEKPPAHYDLEIETRDGSKLILDNMSRTIQWDNQPAIQSTLIDITSRREYENQIEHMASHDALSHLPNRMLFQDRLHQSLAQCERHQTQGALLLLDLDRFKEINDTLGHAMGDELIKGVARRLQTHIKDSDTVARLGGDEFAVILEDVGGPDNIITAAQRILDSLSEPFSFEENEIFTSASIGITLYPEDSHDSQELVRFADMAMYNAKNKKGNQFSFFQQDMNEKLHRQKEISNDIRNALESDDFHLVFQPQVNAKSLRISGLEALIRWRNKGELVPPQDFLPIAEQNGLMPLIGEWALKSACLNALTWTDNEHPITLAVNVSPAQFHQSDLTASVRKVLEETNFPPERLELEITESLLMQNLDSAVQTMNQLNQLGVKLSIDDFGTGYSSLSYLKRFPVQKIKIDQSFVKDLERNEDDAAIALAIIQLSHTLGMTVVAEGVESEDQLKMLQKMGCDIIQGYYFSRPIEQANVANWIQDAAIDVDPEIIMV</sequence>
<dbReference type="NCBIfam" id="TIGR00229">
    <property type="entry name" value="sensory_box"/>
    <property type="match status" value="1"/>
</dbReference>
<dbReference type="Gene3D" id="1.10.510.10">
    <property type="entry name" value="Transferase(Phosphotransferase) domain 1"/>
    <property type="match status" value="1"/>
</dbReference>
<feature type="domain" description="Protein kinase" evidence="3">
    <location>
        <begin position="11"/>
        <end position="271"/>
    </location>
</feature>
<dbReference type="InterPro" id="IPR041664">
    <property type="entry name" value="AAA_16"/>
</dbReference>
<dbReference type="SUPFAM" id="SSF55781">
    <property type="entry name" value="GAF domain-like"/>
    <property type="match status" value="1"/>
</dbReference>
<feature type="region of interest" description="Disordered" evidence="2">
    <location>
        <begin position="1293"/>
        <end position="1313"/>
    </location>
</feature>
<evidence type="ECO:0000259" key="5">
    <source>
        <dbReference type="PROSITE" id="PS50883"/>
    </source>
</evidence>
<dbReference type="Pfam" id="PF13191">
    <property type="entry name" value="AAA_16"/>
    <property type="match status" value="1"/>
</dbReference>
<dbReference type="InterPro" id="IPR003018">
    <property type="entry name" value="GAF"/>
</dbReference>
<dbReference type="NCBIfam" id="TIGR00254">
    <property type="entry name" value="GGDEF"/>
    <property type="match status" value="1"/>
</dbReference>
<dbReference type="Pfam" id="PF13188">
    <property type="entry name" value="PAS_8"/>
    <property type="match status" value="1"/>
</dbReference>
<evidence type="ECO:0000259" key="3">
    <source>
        <dbReference type="PROSITE" id="PS50011"/>
    </source>
</evidence>
<dbReference type="InterPro" id="IPR035965">
    <property type="entry name" value="PAS-like_dom_sf"/>
</dbReference>
<dbReference type="SMART" id="SM00065">
    <property type="entry name" value="GAF"/>
    <property type="match status" value="1"/>
</dbReference>
<dbReference type="CDD" id="cd14014">
    <property type="entry name" value="STKc_PknB_like"/>
    <property type="match status" value="1"/>
</dbReference>
<dbReference type="InterPro" id="IPR043128">
    <property type="entry name" value="Rev_trsase/Diguanyl_cyclase"/>
</dbReference>
<dbReference type="SMART" id="SM00267">
    <property type="entry name" value="GGDEF"/>
    <property type="match status" value="1"/>
</dbReference>
<dbReference type="InterPro" id="IPR029016">
    <property type="entry name" value="GAF-like_dom_sf"/>
</dbReference>
<dbReference type="SMART" id="SM00052">
    <property type="entry name" value="EAL"/>
    <property type="match status" value="1"/>
</dbReference>
<dbReference type="InterPro" id="IPR000014">
    <property type="entry name" value="PAS"/>
</dbReference>
<dbReference type="CDD" id="cd01949">
    <property type="entry name" value="GGDEF"/>
    <property type="match status" value="1"/>
</dbReference>
<dbReference type="Gene3D" id="3.40.50.300">
    <property type="entry name" value="P-loop containing nucleotide triphosphate hydrolases"/>
    <property type="match status" value="1"/>
</dbReference>
<dbReference type="Proteomes" id="UP001163739">
    <property type="component" value="Chromosome"/>
</dbReference>
<dbReference type="SUPFAM" id="SSF52540">
    <property type="entry name" value="P-loop containing nucleoside triphosphate hydrolases"/>
    <property type="match status" value="1"/>
</dbReference>
<feature type="domain" description="PAS" evidence="4">
    <location>
        <begin position="1524"/>
        <end position="1551"/>
    </location>
</feature>
<organism evidence="7 8">
    <name type="scientific">Alkalimarinus alittae</name>
    <dbReference type="NCBI Taxonomy" id="2961619"/>
    <lineage>
        <taxon>Bacteria</taxon>
        <taxon>Pseudomonadati</taxon>
        <taxon>Pseudomonadota</taxon>
        <taxon>Gammaproteobacteria</taxon>
        <taxon>Alteromonadales</taxon>
        <taxon>Alteromonadaceae</taxon>
        <taxon>Alkalimarinus</taxon>
    </lineage>
</organism>
<dbReference type="InterPro" id="IPR053159">
    <property type="entry name" value="Hybrid_Histidine_Kinase"/>
</dbReference>
<dbReference type="Pfam" id="PF00069">
    <property type="entry name" value="Pkinase"/>
    <property type="match status" value="1"/>
</dbReference>
<dbReference type="PROSITE" id="PS50112">
    <property type="entry name" value="PAS"/>
    <property type="match status" value="1"/>
</dbReference>
<comment type="subcellular location">
    <subcellularLocation>
        <location evidence="1">Membrane</location>
        <topology evidence="1">Single-pass membrane protein</topology>
    </subcellularLocation>
</comment>